<dbReference type="EMBL" id="LAZR01015335">
    <property type="protein sequence ID" value="KKM13634.1"/>
    <property type="molecule type" value="Genomic_DNA"/>
</dbReference>
<feature type="non-terminal residue" evidence="1">
    <location>
        <position position="1"/>
    </location>
</feature>
<name>A0A0F9I1R3_9ZZZZ</name>
<sequence>APGRSFLRHLTRRKGIAGYSDDVLRVYSSYMMNVANHIARLEYHIDMNEQLGVITENAANVTPDARIAGVVREYFEDTFDYLMNPKNDWARARAVGFLWYLGANVKSAVVNLTQVPMVAYPYLASKYGDARSSAELLKAMVLVTRSKVNGEVLPTEIREGVARAVREGFVDESRATELAGIAEQTTLQRVIPESKTGRMIANTSYYGAWLFQKAERWNREVVFVAAYNLAKANGVTSKEEAFKQGRDAVQISMFEYAKWNRAPFSRGKKSVLFLFWQFMQGMAYMAFGGAGQGAAMRLWMMLLLAGGLQGLPFAENILDLLDFAGTKTKERLGMKDPKVDLRNDLRELATEITDRPDLIMHGLSRYYGLGPLHLLDMLGVPVPNVDISGSISTGQFLPGIEDLATPGGTASEKLGRTLADVAGPVAAIPYQFYRAAVSRDPDSWKVWERTLPSVFKNASTALRRGRKGQESYRGGGQLAQFDWGDLEHRAELIAQFLGFPTTRVNQRFEADFAVQNMKRYWALRRALVMENVAYARMSGDPEPIKDAMDALHRFNDSTPDPALRINTTALLRSLRTRFRKASLREQGIPSELLYRRIALAMRELYPETAVEIK</sequence>
<organism evidence="1">
    <name type="scientific">marine sediment metagenome</name>
    <dbReference type="NCBI Taxonomy" id="412755"/>
    <lineage>
        <taxon>unclassified sequences</taxon>
        <taxon>metagenomes</taxon>
        <taxon>ecological metagenomes</taxon>
    </lineage>
</organism>
<accession>A0A0F9I1R3</accession>
<evidence type="ECO:0008006" key="2">
    <source>
        <dbReference type="Google" id="ProtNLM"/>
    </source>
</evidence>
<protein>
    <recommendedName>
        <fullName evidence="2">Large polyvalent protein associated domain-containing protein</fullName>
    </recommendedName>
</protein>
<dbReference type="NCBIfam" id="NF032893">
    <property type="entry name" value="tail-700"/>
    <property type="match status" value="1"/>
</dbReference>
<evidence type="ECO:0000313" key="1">
    <source>
        <dbReference type="EMBL" id="KKM13634.1"/>
    </source>
</evidence>
<proteinExistence type="predicted"/>
<gene>
    <name evidence="1" type="ORF">LCGC14_1714250</name>
</gene>
<comment type="caution">
    <text evidence="1">The sequence shown here is derived from an EMBL/GenBank/DDBJ whole genome shotgun (WGS) entry which is preliminary data.</text>
</comment>
<reference evidence="1" key="1">
    <citation type="journal article" date="2015" name="Nature">
        <title>Complex archaea that bridge the gap between prokaryotes and eukaryotes.</title>
        <authorList>
            <person name="Spang A."/>
            <person name="Saw J.H."/>
            <person name="Jorgensen S.L."/>
            <person name="Zaremba-Niedzwiedzka K."/>
            <person name="Martijn J."/>
            <person name="Lind A.E."/>
            <person name="van Eijk R."/>
            <person name="Schleper C."/>
            <person name="Guy L."/>
            <person name="Ettema T.J."/>
        </authorList>
    </citation>
    <scope>NUCLEOTIDE SEQUENCE</scope>
</reference>
<dbReference type="AlphaFoldDB" id="A0A0F9I1R3"/>